<evidence type="ECO:0000313" key="2">
    <source>
        <dbReference type="EMBL" id="KAK2085113.1"/>
    </source>
</evidence>
<dbReference type="EMBL" id="JASSZA010000021">
    <property type="protein sequence ID" value="KAK2085113.1"/>
    <property type="molecule type" value="Genomic_DNA"/>
</dbReference>
<dbReference type="Proteomes" id="UP001266305">
    <property type="component" value="Unassembled WGS sequence"/>
</dbReference>
<sequence>MLQPPQKGDPQEPLLVRTPERGNTLFKEPFRIPQVRASVETLWDISRVLTNAAPLPGPFPELSPAPVRSARLRLERRFPSLTDIPNPQTPSRSACPGGFSEQRRRAAALTFSSSWVHRREGSSAAAAVRLLCDRSERTVKMDARPRRCHYAQSPPPLRTALALPQSPRKRPFLGGNPSP</sequence>
<reference evidence="2 3" key="1">
    <citation type="submission" date="2023-05" db="EMBL/GenBank/DDBJ databases">
        <title>B98-5 Cell Line De Novo Hybrid Assembly: An Optical Mapping Approach.</title>
        <authorList>
            <person name="Kananen K."/>
            <person name="Auerbach J.A."/>
            <person name="Kautto E."/>
            <person name="Blachly J.S."/>
        </authorList>
    </citation>
    <scope>NUCLEOTIDE SEQUENCE [LARGE SCALE GENOMIC DNA]</scope>
    <source>
        <strain evidence="2">B95-8</strain>
        <tissue evidence="2">Cell line</tissue>
    </source>
</reference>
<protein>
    <submittedName>
        <fullName evidence="2">Uncharacterized protein</fullName>
    </submittedName>
</protein>
<feature type="compositionally biased region" description="Polar residues" evidence="1">
    <location>
        <begin position="83"/>
        <end position="92"/>
    </location>
</feature>
<proteinExistence type="predicted"/>
<feature type="region of interest" description="Disordered" evidence="1">
    <location>
        <begin position="1"/>
        <end position="20"/>
    </location>
</feature>
<feature type="region of interest" description="Disordered" evidence="1">
    <location>
        <begin position="145"/>
        <end position="179"/>
    </location>
</feature>
<accession>A0ABQ9TK11</accession>
<comment type="caution">
    <text evidence="2">The sequence shown here is derived from an EMBL/GenBank/DDBJ whole genome shotgun (WGS) entry which is preliminary data.</text>
</comment>
<evidence type="ECO:0000256" key="1">
    <source>
        <dbReference type="SAM" id="MobiDB-lite"/>
    </source>
</evidence>
<evidence type="ECO:0000313" key="3">
    <source>
        <dbReference type="Proteomes" id="UP001266305"/>
    </source>
</evidence>
<name>A0ABQ9TK11_SAGOE</name>
<organism evidence="2 3">
    <name type="scientific">Saguinus oedipus</name>
    <name type="common">Cotton-top tamarin</name>
    <name type="synonym">Oedipomidas oedipus</name>
    <dbReference type="NCBI Taxonomy" id="9490"/>
    <lineage>
        <taxon>Eukaryota</taxon>
        <taxon>Metazoa</taxon>
        <taxon>Chordata</taxon>
        <taxon>Craniata</taxon>
        <taxon>Vertebrata</taxon>
        <taxon>Euteleostomi</taxon>
        <taxon>Mammalia</taxon>
        <taxon>Eutheria</taxon>
        <taxon>Euarchontoglires</taxon>
        <taxon>Primates</taxon>
        <taxon>Haplorrhini</taxon>
        <taxon>Platyrrhini</taxon>
        <taxon>Cebidae</taxon>
        <taxon>Callitrichinae</taxon>
        <taxon>Saguinus</taxon>
    </lineage>
</organism>
<feature type="region of interest" description="Disordered" evidence="1">
    <location>
        <begin position="79"/>
        <end position="101"/>
    </location>
</feature>
<keyword evidence="3" id="KW-1185">Reference proteome</keyword>
<gene>
    <name evidence="2" type="ORF">P7K49_036413</name>
</gene>